<gene>
    <name evidence="2" type="ORF">IAD18_00615</name>
</gene>
<dbReference type="Pfam" id="PF16119">
    <property type="entry name" value="DUF4835"/>
    <property type="match status" value="1"/>
</dbReference>
<protein>
    <submittedName>
        <fullName evidence="2">DUF4835 family protein</fullName>
    </submittedName>
</protein>
<dbReference type="InterPro" id="IPR032274">
    <property type="entry name" value="DUF4835"/>
</dbReference>
<proteinExistence type="predicted"/>
<feature type="chain" id="PRO_5038548315" evidence="1">
    <location>
        <begin position="23"/>
        <end position="304"/>
    </location>
</feature>
<comment type="caution">
    <text evidence="2">The sequence shown here is derived from an EMBL/GenBank/DDBJ whole genome shotgun (WGS) entry which is preliminary data.</text>
</comment>
<name>A0A9D1IL91_9BACT</name>
<dbReference type="Proteomes" id="UP000824076">
    <property type="component" value="Unassembled WGS sequence"/>
</dbReference>
<dbReference type="AlphaFoldDB" id="A0A9D1IL91"/>
<reference evidence="2" key="1">
    <citation type="submission" date="2020-10" db="EMBL/GenBank/DDBJ databases">
        <authorList>
            <person name="Gilroy R."/>
        </authorList>
    </citation>
    <scope>NUCLEOTIDE SEQUENCE</scope>
    <source>
        <strain evidence="2">17073</strain>
    </source>
</reference>
<evidence type="ECO:0000313" key="3">
    <source>
        <dbReference type="Proteomes" id="UP000824076"/>
    </source>
</evidence>
<sequence>MKRIRIKTLLCLLALGAMSAAGQELNCSVEVNSDKISGTDKSVFTTLQTAITEYMNNTQWGNAQFLANERIECKLFFTISSYDGTTMSGDLQIQSTRPVYNSTYTTTLINFKDENIEFDYQENEPLIFSENSMESELTAILNYYAYLILAIDFDSFSPNGGESYYEKAANVVNMAQSSGGKGWKAFEDNRNRSAVLSAFTDPSTKEIRTLLYDYHRKGLDEMVLSPDKGKSVITKSLEILKQIYDVNPMSVALSMFKDAKLDELVNVYSKSNMSERQSVYELLYPLYPTERERLDKIKEEQQTN</sequence>
<dbReference type="EMBL" id="DVMS01000017">
    <property type="protein sequence ID" value="HIU38152.1"/>
    <property type="molecule type" value="Genomic_DNA"/>
</dbReference>
<evidence type="ECO:0000313" key="2">
    <source>
        <dbReference type="EMBL" id="HIU38152.1"/>
    </source>
</evidence>
<keyword evidence="1" id="KW-0732">Signal</keyword>
<reference evidence="2" key="2">
    <citation type="journal article" date="2021" name="PeerJ">
        <title>Extensive microbial diversity within the chicken gut microbiome revealed by metagenomics and culture.</title>
        <authorList>
            <person name="Gilroy R."/>
            <person name="Ravi A."/>
            <person name="Getino M."/>
            <person name="Pursley I."/>
            <person name="Horton D.L."/>
            <person name="Alikhan N.F."/>
            <person name="Baker D."/>
            <person name="Gharbi K."/>
            <person name="Hall N."/>
            <person name="Watson M."/>
            <person name="Adriaenssens E.M."/>
            <person name="Foster-Nyarko E."/>
            <person name="Jarju S."/>
            <person name="Secka A."/>
            <person name="Antonio M."/>
            <person name="Oren A."/>
            <person name="Chaudhuri R.R."/>
            <person name="La Ragione R."/>
            <person name="Hildebrand F."/>
            <person name="Pallen M.J."/>
        </authorList>
    </citation>
    <scope>NUCLEOTIDE SEQUENCE</scope>
    <source>
        <strain evidence="2">17073</strain>
    </source>
</reference>
<accession>A0A9D1IL91</accession>
<organism evidence="2 3">
    <name type="scientific">Candidatus Limisoma intestinavium</name>
    <dbReference type="NCBI Taxonomy" id="2840856"/>
    <lineage>
        <taxon>Bacteria</taxon>
        <taxon>Pseudomonadati</taxon>
        <taxon>Bacteroidota</taxon>
        <taxon>Bacteroidia</taxon>
        <taxon>Bacteroidales</taxon>
        <taxon>Candidatus Limisoma</taxon>
    </lineage>
</organism>
<feature type="signal peptide" evidence="1">
    <location>
        <begin position="1"/>
        <end position="22"/>
    </location>
</feature>
<evidence type="ECO:0000256" key="1">
    <source>
        <dbReference type="SAM" id="SignalP"/>
    </source>
</evidence>